<protein>
    <submittedName>
        <fullName evidence="6">AraC-like DNA-binding protein</fullName>
    </submittedName>
</protein>
<keyword evidence="3" id="KW-0804">Transcription</keyword>
<evidence type="ECO:0000313" key="7">
    <source>
        <dbReference type="Proteomes" id="UP000570361"/>
    </source>
</evidence>
<evidence type="ECO:0000259" key="5">
    <source>
        <dbReference type="PROSITE" id="PS01124"/>
    </source>
</evidence>
<keyword evidence="2 6" id="KW-0238">DNA-binding</keyword>
<dbReference type="GO" id="GO:0003700">
    <property type="term" value="F:DNA-binding transcription factor activity"/>
    <property type="evidence" value="ECO:0007669"/>
    <property type="project" value="InterPro"/>
</dbReference>
<dbReference type="PROSITE" id="PS01124">
    <property type="entry name" value="HTH_ARAC_FAMILY_2"/>
    <property type="match status" value="1"/>
</dbReference>
<organism evidence="6 7">
    <name type="scientific">Paenibacillus phyllosphaerae</name>
    <dbReference type="NCBI Taxonomy" id="274593"/>
    <lineage>
        <taxon>Bacteria</taxon>
        <taxon>Bacillati</taxon>
        <taxon>Bacillota</taxon>
        <taxon>Bacilli</taxon>
        <taxon>Bacillales</taxon>
        <taxon>Paenibacillaceae</taxon>
        <taxon>Paenibacillus</taxon>
    </lineage>
</organism>
<gene>
    <name evidence="6" type="ORF">FHS18_003574</name>
</gene>
<accession>A0A7W5FNM7</accession>
<evidence type="ECO:0000256" key="3">
    <source>
        <dbReference type="ARBA" id="ARBA00023163"/>
    </source>
</evidence>
<dbReference type="SUPFAM" id="SSF46689">
    <property type="entry name" value="Homeodomain-like"/>
    <property type="match status" value="2"/>
</dbReference>
<dbReference type="SMART" id="SM00342">
    <property type="entry name" value="HTH_ARAC"/>
    <property type="match status" value="1"/>
</dbReference>
<sequence length="774" mass="87420">MRRLNSVLANLAISYVTIVVVIVLLLCSIFYLYVPRNYNEEIKAKNEMLLENAANTLEASVIERINTIYLDITLANKTDFDGYTRDSFKGKSSNIMDLQMLMKQEVINNADLVHAIHLYDPKSKAMISSLYGLKYEVDLHNEAFRTMDWIDAMRQHDASYLWTKPRLVPKDIYSSVSDNNTEQPLLTYVHSYPFNSTGKTGGLLIGIDIKESAINAIIGQLMPADLPNTYLMDQQGIVISAADKTVLGKPAEQPASIRDQFASGSPVHSYVEKIDRTDYVISGHKLPSNGWTIYNIIQENNFYKKSIVLQKVIVAICLAAILIGLVLSGIFTVVSYQPVKRLVNKIKGLFDAPAEARHNEFKLIDTAFHQLTSKVSTLEETLHANKPVIKHNVVMNMLRGSYADGELEEQLQSLDLALHYNSYCCLVIDPVSQGFTELDSKTNQFVIYSLINQLEAAVLEGTRLIAEQLPDRKIAVIVGTQHPDDHLLERIACQIVSDVKDSFGLDFKIALGVWVHDCALVHRSFEAAEVLIKYGFFFSEDSIIQAYNLLSREQSHLELPPSAMTKFKEKLQARNHAGVAAALDQVLRELRDGQYSADYGRFVLMNMISMYSDFLKNVRFKQSGQFKIDLYKQYRSIYSLDSFREWFIASITDCYGQMDKRSDDRAFESIEAVKQYIGDHLADDLSLEAVAAQVFLSPKYLSKIFKEETGIGYTEFVTKKRMEQAVELMKGSSFTVEQVAAAVGYGTTAYFIKKFKEMNGCTPKTYVRDVLKQG</sequence>
<comment type="caution">
    <text evidence="6">The sequence shown here is derived from an EMBL/GenBank/DDBJ whole genome shotgun (WGS) entry which is preliminary data.</text>
</comment>
<dbReference type="PANTHER" id="PTHR43280:SF2">
    <property type="entry name" value="HTH-TYPE TRANSCRIPTIONAL REGULATOR EXSA"/>
    <property type="match status" value="1"/>
</dbReference>
<dbReference type="PROSITE" id="PS00041">
    <property type="entry name" value="HTH_ARAC_FAMILY_1"/>
    <property type="match status" value="1"/>
</dbReference>
<evidence type="ECO:0000256" key="4">
    <source>
        <dbReference type="SAM" id="Phobius"/>
    </source>
</evidence>
<dbReference type="InterPro" id="IPR009057">
    <property type="entry name" value="Homeodomain-like_sf"/>
</dbReference>
<keyword evidence="4" id="KW-0812">Transmembrane</keyword>
<dbReference type="InterPro" id="IPR018062">
    <property type="entry name" value="HTH_AraC-typ_CS"/>
</dbReference>
<evidence type="ECO:0000256" key="2">
    <source>
        <dbReference type="ARBA" id="ARBA00023125"/>
    </source>
</evidence>
<feature type="transmembrane region" description="Helical" evidence="4">
    <location>
        <begin position="12"/>
        <end position="34"/>
    </location>
</feature>
<dbReference type="RefSeq" id="WP_183601365.1">
    <property type="nucleotide sequence ID" value="NZ_JACHXK010000007.1"/>
</dbReference>
<dbReference type="Gene3D" id="3.30.450.20">
    <property type="entry name" value="PAS domain"/>
    <property type="match status" value="1"/>
</dbReference>
<dbReference type="Proteomes" id="UP000570361">
    <property type="component" value="Unassembled WGS sequence"/>
</dbReference>
<dbReference type="Pfam" id="PF12833">
    <property type="entry name" value="HTH_18"/>
    <property type="match status" value="1"/>
</dbReference>
<dbReference type="InterPro" id="IPR018060">
    <property type="entry name" value="HTH_AraC"/>
</dbReference>
<keyword evidence="4" id="KW-1133">Transmembrane helix</keyword>
<name>A0A7W5FNM7_9BACL</name>
<keyword evidence="7" id="KW-1185">Reference proteome</keyword>
<proteinExistence type="predicted"/>
<keyword evidence="4" id="KW-0472">Membrane</keyword>
<dbReference type="AlphaFoldDB" id="A0A7W5FNM7"/>
<feature type="domain" description="HTH araC/xylS-type" evidence="5">
    <location>
        <begin position="671"/>
        <end position="769"/>
    </location>
</feature>
<evidence type="ECO:0000256" key="1">
    <source>
        <dbReference type="ARBA" id="ARBA00023015"/>
    </source>
</evidence>
<reference evidence="6 7" key="1">
    <citation type="submission" date="2020-08" db="EMBL/GenBank/DDBJ databases">
        <title>Genomic Encyclopedia of Type Strains, Phase III (KMG-III): the genomes of soil and plant-associated and newly described type strains.</title>
        <authorList>
            <person name="Whitman W."/>
        </authorList>
    </citation>
    <scope>NUCLEOTIDE SEQUENCE [LARGE SCALE GENOMIC DNA]</scope>
    <source>
        <strain evidence="6 7">CECT 5862</strain>
    </source>
</reference>
<dbReference type="Gene3D" id="1.10.10.60">
    <property type="entry name" value="Homeodomain-like"/>
    <property type="match status" value="2"/>
</dbReference>
<dbReference type="EMBL" id="JACHXK010000007">
    <property type="protein sequence ID" value="MBB3111506.1"/>
    <property type="molecule type" value="Genomic_DNA"/>
</dbReference>
<evidence type="ECO:0000313" key="6">
    <source>
        <dbReference type="EMBL" id="MBB3111506.1"/>
    </source>
</evidence>
<feature type="transmembrane region" description="Helical" evidence="4">
    <location>
        <begin position="312"/>
        <end position="336"/>
    </location>
</feature>
<dbReference type="PANTHER" id="PTHR43280">
    <property type="entry name" value="ARAC-FAMILY TRANSCRIPTIONAL REGULATOR"/>
    <property type="match status" value="1"/>
</dbReference>
<dbReference type="GO" id="GO:0043565">
    <property type="term" value="F:sequence-specific DNA binding"/>
    <property type="evidence" value="ECO:0007669"/>
    <property type="project" value="InterPro"/>
</dbReference>
<keyword evidence="1" id="KW-0805">Transcription regulation</keyword>